<evidence type="ECO:0000313" key="2">
    <source>
        <dbReference type="Proteomes" id="UP000708208"/>
    </source>
</evidence>
<dbReference type="EMBL" id="CAJVCH010157664">
    <property type="protein sequence ID" value="CAG7728053.1"/>
    <property type="molecule type" value="Genomic_DNA"/>
</dbReference>
<dbReference type="AlphaFoldDB" id="A0A8J2K1W9"/>
<proteinExistence type="predicted"/>
<keyword evidence="2" id="KW-1185">Reference proteome</keyword>
<evidence type="ECO:0000313" key="1">
    <source>
        <dbReference type="EMBL" id="CAG7728053.1"/>
    </source>
</evidence>
<reference evidence="1" key="1">
    <citation type="submission" date="2021-06" db="EMBL/GenBank/DDBJ databases">
        <authorList>
            <person name="Hodson N. C."/>
            <person name="Mongue J. A."/>
            <person name="Jaron S. K."/>
        </authorList>
    </citation>
    <scope>NUCLEOTIDE SEQUENCE</scope>
</reference>
<sequence>WLNWHQSFGGSNGYRIGTSIRHTMDLNHHVGFKNLVFDLSLNRINKEDPFQKLVIIFRCYREGICGDEKSSHYHYLQLDRCAVRISLKGPNVQDITRWVHIDCKKVTVAKDMAASMILATYEDPYFISEDALKGLRGDGVILPTEELGEIEICGHLEICCYCWKSTQLMMRIFDGIDQSCVQVKLF</sequence>
<dbReference type="Proteomes" id="UP000708208">
    <property type="component" value="Unassembled WGS sequence"/>
</dbReference>
<name>A0A8J2K1W9_9HEXA</name>
<gene>
    <name evidence="1" type="ORF">AFUS01_LOCUS16863</name>
</gene>
<organism evidence="1 2">
    <name type="scientific">Allacma fusca</name>
    <dbReference type="NCBI Taxonomy" id="39272"/>
    <lineage>
        <taxon>Eukaryota</taxon>
        <taxon>Metazoa</taxon>
        <taxon>Ecdysozoa</taxon>
        <taxon>Arthropoda</taxon>
        <taxon>Hexapoda</taxon>
        <taxon>Collembola</taxon>
        <taxon>Symphypleona</taxon>
        <taxon>Sminthuridae</taxon>
        <taxon>Allacma</taxon>
    </lineage>
</organism>
<accession>A0A8J2K1W9</accession>
<protein>
    <submittedName>
        <fullName evidence="1">Uncharacterized protein</fullName>
    </submittedName>
</protein>
<feature type="non-terminal residue" evidence="1">
    <location>
        <position position="1"/>
    </location>
</feature>
<comment type="caution">
    <text evidence="1">The sequence shown here is derived from an EMBL/GenBank/DDBJ whole genome shotgun (WGS) entry which is preliminary data.</text>
</comment>